<evidence type="ECO:0000256" key="5">
    <source>
        <dbReference type="ARBA" id="ARBA00023098"/>
    </source>
</evidence>
<keyword evidence="9" id="KW-1185">Reference proteome</keyword>
<organism evidence="8 9">
    <name type="scientific">Mytilus edulis</name>
    <name type="common">Blue mussel</name>
    <dbReference type="NCBI Taxonomy" id="6550"/>
    <lineage>
        <taxon>Eukaryota</taxon>
        <taxon>Metazoa</taxon>
        <taxon>Spiralia</taxon>
        <taxon>Lophotrochozoa</taxon>
        <taxon>Mollusca</taxon>
        <taxon>Bivalvia</taxon>
        <taxon>Autobranchia</taxon>
        <taxon>Pteriomorphia</taxon>
        <taxon>Mytilida</taxon>
        <taxon>Mytiloidea</taxon>
        <taxon>Mytilidae</taxon>
        <taxon>Mytilinae</taxon>
        <taxon>Mytilus</taxon>
    </lineage>
</organism>
<dbReference type="PANTHER" id="PTHR12370:SF1">
    <property type="entry name" value="PHOSPHOLIPASE B-LIKE 1"/>
    <property type="match status" value="1"/>
</dbReference>
<comment type="similarity">
    <text evidence="1 7">Belongs to the phospholipase B-like family.</text>
</comment>
<reference evidence="8" key="1">
    <citation type="submission" date="2021-03" db="EMBL/GenBank/DDBJ databases">
        <authorList>
            <person name="Bekaert M."/>
        </authorList>
    </citation>
    <scope>NUCLEOTIDE SEQUENCE</scope>
</reference>
<dbReference type="EMBL" id="CAJPWZ010000708">
    <property type="protein sequence ID" value="CAG2199021.1"/>
    <property type="molecule type" value="Genomic_DNA"/>
</dbReference>
<keyword evidence="3 7" id="KW-0378">Hydrolase</keyword>
<dbReference type="InterPro" id="IPR043042">
    <property type="entry name" value="PLipase_B-like_dom3"/>
</dbReference>
<dbReference type="PANTHER" id="PTHR12370">
    <property type="entry name" value="PHOSPHOLIPASE B-RELATED"/>
    <property type="match status" value="1"/>
</dbReference>
<dbReference type="AlphaFoldDB" id="A0A8S3QVI6"/>
<dbReference type="GO" id="GO:0009395">
    <property type="term" value="P:phospholipid catabolic process"/>
    <property type="evidence" value="ECO:0007669"/>
    <property type="project" value="TreeGrafter"/>
</dbReference>
<sequence length="205" mass="23069">MSYFCGDFNARCGNLLDFVSSDSTDHLPISNDNYPVDFNLNVRNSRDTTVDTRDYENDPYSEGDSCNAICCRGDLKKDNPRPDGCYDTKVSNLAMAMNFTADIINGPTRGTDLPVFVWSDVYKQSHVGLPEKYDFNFIRTAPKWNKRICTSKDEVPVPAPVAFSDFVVERSTQMKSSSDTNVGIVQDKPARMSRFKARQQGLDQT</sequence>
<evidence type="ECO:0000256" key="1">
    <source>
        <dbReference type="ARBA" id="ARBA00007835"/>
    </source>
</evidence>
<accession>A0A8S3QVI6</accession>
<protein>
    <recommendedName>
        <fullName evidence="7">Phospholipase B-like</fullName>
        <ecNumber evidence="7">3.1.1.-</ecNumber>
    </recommendedName>
</protein>
<dbReference type="Gene3D" id="3.60.60.20">
    <property type="match status" value="1"/>
</dbReference>
<keyword evidence="4 7" id="KW-0442">Lipid degradation</keyword>
<dbReference type="GO" id="GO:0004620">
    <property type="term" value="F:phospholipase activity"/>
    <property type="evidence" value="ECO:0007669"/>
    <property type="project" value="InterPro"/>
</dbReference>
<proteinExistence type="inferred from homology"/>
<dbReference type="Pfam" id="PF04916">
    <property type="entry name" value="Phospholip_B"/>
    <property type="match status" value="1"/>
</dbReference>
<name>A0A8S3QVI6_MYTED</name>
<comment type="function">
    <text evidence="7">Putative phospholipase.</text>
</comment>
<dbReference type="OrthoDB" id="419508at2759"/>
<keyword evidence="2" id="KW-0732">Signal</keyword>
<evidence type="ECO:0000313" key="8">
    <source>
        <dbReference type="EMBL" id="CAG2199021.1"/>
    </source>
</evidence>
<comment type="caution">
    <text evidence="8">The sequence shown here is derived from an EMBL/GenBank/DDBJ whole genome shotgun (WGS) entry which is preliminary data.</text>
</comment>
<evidence type="ECO:0000256" key="4">
    <source>
        <dbReference type="ARBA" id="ARBA00022963"/>
    </source>
</evidence>
<dbReference type="GO" id="GO:0005576">
    <property type="term" value="C:extracellular region"/>
    <property type="evidence" value="ECO:0007669"/>
    <property type="project" value="TreeGrafter"/>
</dbReference>
<dbReference type="Proteomes" id="UP000683360">
    <property type="component" value="Unassembled WGS sequence"/>
</dbReference>
<evidence type="ECO:0000256" key="3">
    <source>
        <dbReference type="ARBA" id="ARBA00022801"/>
    </source>
</evidence>
<evidence type="ECO:0000256" key="6">
    <source>
        <dbReference type="ARBA" id="ARBA00023180"/>
    </source>
</evidence>
<evidence type="ECO:0000256" key="7">
    <source>
        <dbReference type="RuleBase" id="RU364138"/>
    </source>
</evidence>
<keyword evidence="6" id="KW-0325">Glycoprotein</keyword>
<evidence type="ECO:0000313" key="9">
    <source>
        <dbReference type="Proteomes" id="UP000683360"/>
    </source>
</evidence>
<dbReference type="InterPro" id="IPR007000">
    <property type="entry name" value="PLipase_B-like"/>
</dbReference>
<dbReference type="EC" id="3.1.1.-" evidence="7"/>
<gene>
    <name evidence="8" type="ORF">MEDL_13783</name>
</gene>
<keyword evidence="5 7" id="KW-0443">Lipid metabolism</keyword>
<evidence type="ECO:0000256" key="2">
    <source>
        <dbReference type="ARBA" id="ARBA00022729"/>
    </source>
</evidence>